<organism evidence="2 3">
    <name type="scientific">Brevibacterium aurantiacum</name>
    <dbReference type="NCBI Taxonomy" id="273384"/>
    <lineage>
        <taxon>Bacteria</taxon>
        <taxon>Bacillati</taxon>
        <taxon>Actinomycetota</taxon>
        <taxon>Actinomycetes</taxon>
        <taxon>Micrococcales</taxon>
        <taxon>Brevibacteriaceae</taxon>
        <taxon>Brevibacterium</taxon>
    </lineage>
</organism>
<dbReference type="Gene3D" id="3.40.50.1820">
    <property type="entry name" value="alpha/beta hydrolase"/>
    <property type="match status" value="1"/>
</dbReference>
<dbReference type="InterPro" id="IPR000073">
    <property type="entry name" value="AB_hydrolase_1"/>
</dbReference>
<dbReference type="InterPro" id="IPR050266">
    <property type="entry name" value="AB_hydrolase_sf"/>
</dbReference>
<dbReference type="PANTHER" id="PTHR43798">
    <property type="entry name" value="MONOACYLGLYCEROL LIPASE"/>
    <property type="match status" value="1"/>
</dbReference>
<dbReference type="RefSeq" id="WP_096162826.1">
    <property type="nucleotide sequence ID" value="NZ_NRGP01000023.1"/>
</dbReference>
<sequence length="258" mass="28401">MANSSVRTLGTGPHAVMCLNGWFGCGSDWGPMEQVLDTETFSWFFPDYRGYGSRVDEDGEFTLDEVSADLLSIIDQLEGYDSISVLGHSMGGVFAQRLLDDADGRVDGFIGISPVPASGSPMPTEQRQLFESATSDIGSRRAIIDITTGQRLSARWLEEMAEATRETSTEMAVGQYFRTWADCDFIGRLSTQKIPALVVVGHHDPAVTVDTVQSSYGRTYEDLTVIEFPDAGHYAMYEAPIRLTSEIEAFLKKRVVEA</sequence>
<dbReference type="InterPro" id="IPR029058">
    <property type="entry name" value="AB_hydrolase_fold"/>
</dbReference>
<dbReference type="Proteomes" id="UP000217564">
    <property type="component" value="Unassembled WGS sequence"/>
</dbReference>
<dbReference type="AlphaFoldDB" id="A0A2A3Z1S1"/>
<evidence type="ECO:0000313" key="2">
    <source>
        <dbReference type="EMBL" id="PCC45504.1"/>
    </source>
</evidence>
<dbReference type="GO" id="GO:0003824">
    <property type="term" value="F:catalytic activity"/>
    <property type="evidence" value="ECO:0007669"/>
    <property type="project" value="UniProtKB-ARBA"/>
</dbReference>
<protein>
    <recommendedName>
        <fullName evidence="1">AB hydrolase-1 domain-containing protein</fullName>
    </recommendedName>
</protein>
<reference evidence="2 3" key="1">
    <citation type="journal article" date="2017" name="Elife">
        <title>Extensive horizontal gene transfer in cheese-associated bacteria.</title>
        <authorList>
            <person name="Bonham K.S."/>
            <person name="Wolfe B.E."/>
            <person name="Dutton R.J."/>
        </authorList>
    </citation>
    <scope>NUCLEOTIDE SEQUENCE [LARGE SCALE GENOMIC DNA]</scope>
    <source>
        <strain evidence="2 3">947_7</strain>
    </source>
</reference>
<dbReference type="GO" id="GO:0016020">
    <property type="term" value="C:membrane"/>
    <property type="evidence" value="ECO:0007669"/>
    <property type="project" value="TreeGrafter"/>
</dbReference>
<dbReference type="SUPFAM" id="SSF53474">
    <property type="entry name" value="alpha/beta-Hydrolases"/>
    <property type="match status" value="1"/>
</dbReference>
<name>A0A2A3Z1S1_BREAU</name>
<dbReference type="PROSITE" id="PS51257">
    <property type="entry name" value="PROKAR_LIPOPROTEIN"/>
    <property type="match status" value="1"/>
</dbReference>
<accession>A0A2A3Z1S1</accession>
<gene>
    <name evidence="2" type="ORF">CIK64_15310</name>
</gene>
<dbReference type="EMBL" id="NRGP01000023">
    <property type="protein sequence ID" value="PCC45504.1"/>
    <property type="molecule type" value="Genomic_DNA"/>
</dbReference>
<comment type="caution">
    <text evidence="2">The sequence shown here is derived from an EMBL/GenBank/DDBJ whole genome shotgun (WGS) entry which is preliminary data.</text>
</comment>
<dbReference type="PANTHER" id="PTHR43798:SF33">
    <property type="entry name" value="HYDROLASE, PUTATIVE (AFU_ORTHOLOGUE AFUA_2G14860)-RELATED"/>
    <property type="match status" value="1"/>
</dbReference>
<evidence type="ECO:0000259" key="1">
    <source>
        <dbReference type="Pfam" id="PF12697"/>
    </source>
</evidence>
<proteinExistence type="predicted"/>
<dbReference type="Pfam" id="PF12697">
    <property type="entry name" value="Abhydrolase_6"/>
    <property type="match status" value="1"/>
</dbReference>
<feature type="domain" description="AB hydrolase-1" evidence="1">
    <location>
        <begin position="18"/>
        <end position="242"/>
    </location>
</feature>
<evidence type="ECO:0000313" key="3">
    <source>
        <dbReference type="Proteomes" id="UP000217564"/>
    </source>
</evidence>